<reference evidence="5 6" key="1">
    <citation type="submission" date="2024-03" db="EMBL/GenBank/DDBJ databases">
        <title>The Genome Sequence of Enterococcus sp. DIV2402.</title>
        <authorList>
            <consortium name="The Broad Institute Genomics Platform"/>
            <consortium name="The Broad Institute Microbial Omics Core"/>
            <consortium name="The Broad Institute Genomic Center for Infectious Diseases"/>
            <person name="Earl A."/>
            <person name="Manson A."/>
            <person name="Gilmore M."/>
            <person name="Schwartman J."/>
            <person name="Shea T."/>
            <person name="Abouelleil A."/>
            <person name="Cao P."/>
            <person name="Chapman S."/>
            <person name="Cusick C."/>
            <person name="Young S."/>
            <person name="Neafsey D."/>
            <person name="Nusbaum C."/>
            <person name="Birren B."/>
        </authorList>
    </citation>
    <scope>NUCLEOTIDE SEQUENCE [LARGE SCALE GENOMIC DNA]</scope>
    <source>
        <strain evidence="5 6">DIV2402</strain>
    </source>
</reference>
<protein>
    <recommendedName>
        <fullName evidence="4">TPM domain-containing protein</fullName>
    </recommendedName>
</protein>
<gene>
    <name evidence="5" type="ORF">DOK78_002853</name>
</gene>
<organism evidence="5 6">
    <name type="scientific">Candidatus Enterococcus lowellii</name>
    <dbReference type="NCBI Taxonomy" id="2230877"/>
    <lineage>
        <taxon>Bacteria</taxon>
        <taxon>Bacillati</taxon>
        <taxon>Bacillota</taxon>
        <taxon>Bacilli</taxon>
        <taxon>Lactobacillales</taxon>
        <taxon>Enterococcaceae</taxon>
        <taxon>Enterococcus</taxon>
    </lineage>
</organism>
<evidence type="ECO:0000256" key="1">
    <source>
        <dbReference type="SAM" id="MobiDB-lite"/>
    </source>
</evidence>
<feature type="region of interest" description="Disordered" evidence="1">
    <location>
        <begin position="231"/>
        <end position="268"/>
    </location>
</feature>
<feature type="domain" description="TPM" evidence="4">
    <location>
        <begin position="27"/>
        <end position="145"/>
    </location>
</feature>
<dbReference type="Pfam" id="PF04536">
    <property type="entry name" value="TPM_phosphatase"/>
    <property type="match status" value="1"/>
</dbReference>
<dbReference type="Proteomes" id="UP000664701">
    <property type="component" value="Chromosome"/>
</dbReference>
<keyword evidence="6" id="KW-1185">Reference proteome</keyword>
<evidence type="ECO:0000313" key="6">
    <source>
        <dbReference type="Proteomes" id="UP000664701"/>
    </source>
</evidence>
<feature type="compositionally biased region" description="Gly residues" evidence="1">
    <location>
        <begin position="240"/>
        <end position="268"/>
    </location>
</feature>
<keyword evidence="3" id="KW-0732">Signal</keyword>
<dbReference type="RefSeq" id="WP_207941642.1">
    <property type="nucleotide sequence ID" value="NZ_CP147251.1"/>
</dbReference>
<dbReference type="InterPro" id="IPR007621">
    <property type="entry name" value="TPM_dom"/>
</dbReference>
<feature type="chain" id="PRO_5045467654" description="TPM domain-containing protein" evidence="3">
    <location>
        <begin position="24"/>
        <end position="268"/>
    </location>
</feature>
<evidence type="ECO:0000256" key="2">
    <source>
        <dbReference type="SAM" id="Phobius"/>
    </source>
</evidence>
<keyword evidence="2" id="KW-0472">Membrane</keyword>
<proteinExistence type="predicted"/>
<name>A0ABZ2SR01_9ENTE</name>
<feature type="transmembrane region" description="Helical" evidence="2">
    <location>
        <begin position="173"/>
        <end position="194"/>
    </location>
</feature>
<dbReference type="Gene3D" id="3.10.310.50">
    <property type="match status" value="1"/>
</dbReference>
<keyword evidence="2" id="KW-0812">Transmembrane</keyword>
<keyword evidence="2" id="KW-1133">Transmembrane helix</keyword>
<evidence type="ECO:0000313" key="5">
    <source>
        <dbReference type="EMBL" id="WYJ78196.1"/>
    </source>
</evidence>
<accession>A0ABZ2SR01</accession>
<sequence length="268" mass="29899">MKKFFYLFTLFLGLFVFVAPSYAAEAVNDEAGLFTEQEIQELNQLAEELNDKIKGEVFILTTNRSYSDPEEFTDLYLSSQIGNDNNGMALMVNMTYRDYHISTSGNMIDYLTDRRIENMKESIQESLSAGDYFTAAKNYLSEASQYVSDGVPRGHYRIDRETGKITYYKTITFWEAFFALLAAAILSTVFFFVIKSRYQLKMGGYRYPYNEKSSLKLSQKEDRLTNSFVTTRRIPRNTSSGGGSGGGGGGSTTHSTGGGSFGGGGGKF</sequence>
<evidence type="ECO:0000259" key="4">
    <source>
        <dbReference type="Pfam" id="PF04536"/>
    </source>
</evidence>
<evidence type="ECO:0000256" key="3">
    <source>
        <dbReference type="SAM" id="SignalP"/>
    </source>
</evidence>
<feature type="signal peptide" evidence="3">
    <location>
        <begin position="1"/>
        <end position="23"/>
    </location>
</feature>
<dbReference type="EMBL" id="CP147251">
    <property type="protein sequence ID" value="WYJ78196.1"/>
    <property type="molecule type" value="Genomic_DNA"/>
</dbReference>